<feature type="non-terminal residue" evidence="1">
    <location>
        <position position="64"/>
    </location>
</feature>
<comment type="caution">
    <text evidence="1">The sequence shown here is derived from an EMBL/GenBank/DDBJ whole genome shotgun (WGS) entry which is preliminary data.</text>
</comment>
<reference evidence="1" key="1">
    <citation type="submission" date="2020-07" db="EMBL/GenBank/DDBJ databases">
        <title>Clarias magur genome sequencing, assembly and annotation.</title>
        <authorList>
            <person name="Kushwaha B."/>
            <person name="Kumar R."/>
            <person name="Das P."/>
            <person name="Joshi C.G."/>
            <person name="Kumar D."/>
            <person name="Nagpure N.S."/>
            <person name="Pandey M."/>
            <person name="Agarwal S."/>
            <person name="Srivastava S."/>
            <person name="Singh M."/>
            <person name="Sahoo L."/>
            <person name="Jayasankar P."/>
            <person name="Meher P.K."/>
            <person name="Koringa P.G."/>
            <person name="Iquebal M.A."/>
            <person name="Das S.P."/>
            <person name="Bit A."/>
            <person name="Patnaik S."/>
            <person name="Patel N."/>
            <person name="Shah T.M."/>
            <person name="Hinsu A."/>
            <person name="Jena J.K."/>
        </authorList>
    </citation>
    <scope>NUCLEOTIDE SEQUENCE</scope>
    <source>
        <strain evidence="1">CIFAMagur01</strain>
        <tissue evidence="1">Testis</tissue>
    </source>
</reference>
<dbReference type="AlphaFoldDB" id="A0A8J4UZF4"/>
<dbReference type="Proteomes" id="UP000727407">
    <property type="component" value="Unassembled WGS sequence"/>
</dbReference>
<dbReference type="PANTHER" id="PTHR16206:SF4">
    <property type="entry name" value="PROTEIN LET-99"/>
    <property type="match status" value="1"/>
</dbReference>
<organism evidence="1 2">
    <name type="scientific">Clarias magur</name>
    <name type="common">Asian catfish</name>
    <name type="synonym">Macropteronotus magur</name>
    <dbReference type="NCBI Taxonomy" id="1594786"/>
    <lineage>
        <taxon>Eukaryota</taxon>
        <taxon>Metazoa</taxon>
        <taxon>Chordata</taxon>
        <taxon>Craniata</taxon>
        <taxon>Vertebrata</taxon>
        <taxon>Euteleostomi</taxon>
        <taxon>Actinopterygii</taxon>
        <taxon>Neopterygii</taxon>
        <taxon>Teleostei</taxon>
        <taxon>Ostariophysi</taxon>
        <taxon>Siluriformes</taxon>
        <taxon>Clariidae</taxon>
        <taxon>Clarias</taxon>
    </lineage>
</organism>
<proteinExistence type="predicted"/>
<evidence type="ECO:0000313" key="2">
    <source>
        <dbReference type="Proteomes" id="UP000727407"/>
    </source>
</evidence>
<dbReference type="OrthoDB" id="524326at2759"/>
<dbReference type="PANTHER" id="PTHR16206">
    <property type="entry name" value="DEP DOMAIN-CONTAINING"/>
    <property type="match status" value="1"/>
</dbReference>
<protein>
    <submittedName>
        <fullName evidence="1">DEP domain-containing protein 1B</fullName>
    </submittedName>
</protein>
<name>A0A8J4UZF4_CLAMG</name>
<sequence>IKYAGADTDSMLESPPHTFCRQISKQEFEEQRVTGSQGAIVELLEGIIHDKAMSIKDKKKKLKQ</sequence>
<keyword evidence="2" id="KW-1185">Reference proteome</keyword>
<feature type="non-terminal residue" evidence="1">
    <location>
        <position position="1"/>
    </location>
</feature>
<gene>
    <name evidence="1" type="primary">depdc1b</name>
    <name evidence="1" type="ORF">DAT39_003347</name>
</gene>
<accession>A0A8J4UZF4</accession>
<dbReference type="EMBL" id="QNUK01000027">
    <property type="protein sequence ID" value="KAF5906875.1"/>
    <property type="molecule type" value="Genomic_DNA"/>
</dbReference>
<evidence type="ECO:0000313" key="1">
    <source>
        <dbReference type="EMBL" id="KAF5906875.1"/>
    </source>
</evidence>